<evidence type="ECO:0000256" key="1">
    <source>
        <dbReference type="SAM" id="Coils"/>
    </source>
</evidence>
<protein>
    <submittedName>
        <fullName evidence="2">Uncharacterized protein</fullName>
    </submittedName>
</protein>
<sequence length="137" mass="16270">MDVQRMKLFENQLFQWEDRLVDLENEISLIENQFQLDLATYTQAEDNIGQIERLLDAFEDAVMQHENNKTKNPSIYYQNIDEIKLLSRKIEDFQYKFEDSRAKLFNDEQISVLEAANLISNSSARFNRIVTTIQENQ</sequence>
<organism evidence="2 3">
    <name type="scientific">Trichomonas vaginalis (strain ATCC PRA-98 / G3)</name>
    <dbReference type="NCBI Taxonomy" id="412133"/>
    <lineage>
        <taxon>Eukaryota</taxon>
        <taxon>Metamonada</taxon>
        <taxon>Parabasalia</taxon>
        <taxon>Trichomonadida</taxon>
        <taxon>Trichomonadidae</taxon>
        <taxon>Trichomonas</taxon>
    </lineage>
</organism>
<dbReference type="VEuPathDB" id="TrichDB:TVAG_113540"/>
<reference evidence="2" key="1">
    <citation type="submission" date="2006-10" db="EMBL/GenBank/DDBJ databases">
        <authorList>
            <person name="Amadeo P."/>
            <person name="Zhao Q."/>
            <person name="Wortman J."/>
            <person name="Fraser-Liggett C."/>
            <person name="Carlton J."/>
        </authorList>
    </citation>
    <scope>NUCLEOTIDE SEQUENCE</scope>
    <source>
        <strain evidence="2">G3</strain>
    </source>
</reference>
<dbReference type="RefSeq" id="XP_001578996.1">
    <property type="nucleotide sequence ID" value="XM_001578946.1"/>
</dbReference>
<name>A2DNK7_TRIV3</name>
<dbReference type="EMBL" id="DS113223">
    <property type="protein sequence ID" value="EAY18010.1"/>
    <property type="molecule type" value="Genomic_DNA"/>
</dbReference>
<dbReference type="SUPFAM" id="SSF57997">
    <property type="entry name" value="Tropomyosin"/>
    <property type="match status" value="1"/>
</dbReference>
<dbReference type="Proteomes" id="UP000001542">
    <property type="component" value="Unassembled WGS sequence"/>
</dbReference>
<keyword evidence="3" id="KW-1185">Reference proteome</keyword>
<reference evidence="2" key="2">
    <citation type="journal article" date="2007" name="Science">
        <title>Draft genome sequence of the sexually transmitted pathogen Trichomonas vaginalis.</title>
        <authorList>
            <person name="Carlton J.M."/>
            <person name="Hirt R.P."/>
            <person name="Silva J.C."/>
            <person name="Delcher A.L."/>
            <person name="Schatz M."/>
            <person name="Zhao Q."/>
            <person name="Wortman J.R."/>
            <person name="Bidwell S.L."/>
            <person name="Alsmark U.C.M."/>
            <person name="Besteiro S."/>
            <person name="Sicheritz-Ponten T."/>
            <person name="Noel C.J."/>
            <person name="Dacks J.B."/>
            <person name="Foster P.G."/>
            <person name="Simillion C."/>
            <person name="Van de Peer Y."/>
            <person name="Miranda-Saavedra D."/>
            <person name="Barton G.J."/>
            <person name="Westrop G.D."/>
            <person name="Mueller S."/>
            <person name="Dessi D."/>
            <person name="Fiori P.L."/>
            <person name="Ren Q."/>
            <person name="Paulsen I."/>
            <person name="Zhang H."/>
            <person name="Bastida-Corcuera F.D."/>
            <person name="Simoes-Barbosa A."/>
            <person name="Brown M.T."/>
            <person name="Hayes R.D."/>
            <person name="Mukherjee M."/>
            <person name="Okumura C.Y."/>
            <person name="Schneider R."/>
            <person name="Smith A.J."/>
            <person name="Vanacova S."/>
            <person name="Villalvazo M."/>
            <person name="Haas B.J."/>
            <person name="Pertea M."/>
            <person name="Feldblyum T.V."/>
            <person name="Utterback T.R."/>
            <person name="Shu C.L."/>
            <person name="Osoegawa K."/>
            <person name="de Jong P.J."/>
            <person name="Hrdy I."/>
            <person name="Horvathova L."/>
            <person name="Zubacova Z."/>
            <person name="Dolezal P."/>
            <person name="Malik S.B."/>
            <person name="Logsdon J.M. Jr."/>
            <person name="Henze K."/>
            <person name="Gupta A."/>
            <person name="Wang C.C."/>
            <person name="Dunne R.L."/>
            <person name="Upcroft J.A."/>
            <person name="Upcroft P."/>
            <person name="White O."/>
            <person name="Salzberg S.L."/>
            <person name="Tang P."/>
            <person name="Chiu C.-H."/>
            <person name="Lee Y.-S."/>
            <person name="Embley T.M."/>
            <person name="Coombs G.H."/>
            <person name="Mottram J.C."/>
            <person name="Tachezy J."/>
            <person name="Fraser-Liggett C.M."/>
            <person name="Johnson P.J."/>
        </authorList>
    </citation>
    <scope>NUCLEOTIDE SEQUENCE [LARGE SCALE GENOMIC DNA]</scope>
    <source>
        <strain evidence="2">G3</strain>
    </source>
</reference>
<gene>
    <name evidence="2" type="ORF">TVAG_113540</name>
</gene>
<dbReference type="AlphaFoldDB" id="A2DNK7"/>
<dbReference type="VEuPathDB" id="TrichDB:TVAGG3_0608530"/>
<keyword evidence="1" id="KW-0175">Coiled coil</keyword>
<accession>A2DNK7</accession>
<dbReference type="SMR" id="A2DNK7"/>
<dbReference type="InParanoid" id="A2DNK7"/>
<evidence type="ECO:0000313" key="2">
    <source>
        <dbReference type="EMBL" id="EAY18010.1"/>
    </source>
</evidence>
<proteinExistence type="predicted"/>
<evidence type="ECO:0000313" key="3">
    <source>
        <dbReference type="Proteomes" id="UP000001542"/>
    </source>
</evidence>
<dbReference type="KEGG" id="tva:75662942"/>
<feature type="coiled-coil region" evidence="1">
    <location>
        <begin position="6"/>
        <end position="68"/>
    </location>
</feature>